<dbReference type="PANTHER" id="PTHR47256:SF10">
    <property type="entry name" value="ZN(II)2CYS6 TRANSCRIPTION FACTOR (EUROFUNG)"/>
    <property type="match status" value="1"/>
</dbReference>
<organism evidence="1 2">
    <name type="scientific">Cladobotryum mycophilum</name>
    <dbReference type="NCBI Taxonomy" id="491253"/>
    <lineage>
        <taxon>Eukaryota</taxon>
        <taxon>Fungi</taxon>
        <taxon>Dikarya</taxon>
        <taxon>Ascomycota</taxon>
        <taxon>Pezizomycotina</taxon>
        <taxon>Sordariomycetes</taxon>
        <taxon>Hypocreomycetidae</taxon>
        <taxon>Hypocreales</taxon>
        <taxon>Hypocreaceae</taxon>
        <taxon>Cladobotryum</taxon>
    </lineage>
</organism>
<dbReference type="CDD" id="cd12148">
    <property type="entry name" value="fungal_TF_MHR"/>
    <property type="match status" value="1"/>
</dbReference>
<gene>
    <name evidence="1" type="ORF">PT974_07235</name>
</gene>
<dbReference type="PANTHER" id="PTHR47256">
    <property type="entry name" value="ZN(II)2CYS6 TRANSCRIPTION FACTOR (EUROFUNG)-RELATED"/>
    <property type="match status" value="1"/>
</dbReference>
<accession>A0ABR0SNY3</accession>
<evidence type="ECO:0000313" key="2">
    <source>
        <dbReference type="Proteomes" id="UP001338125"/>
    </source>
</evidence>
<keyword evidence="2" id="KW-1185">Reference proteome</keyword>
<proteinExistence type="predicted"/>
<comment type="caution">
    <text evidence="1">The sequence shown here is derived from an EMBL/GenBank/DDBJ whole genome shotgun (WGS) entry which is preliminary data.</text>
</comment>
<evidence type="ECO:0000313" key="1">
    <source>
        <dbReference type="EMBL" id="KAK5993798.1"/>
    </source>
</evidence>
<dbReference type="Proteomes" id="UP001338125">
    <property type="component" value="Unassembled WGS sequence"/>
</dbReference>
<reference evidence="1 2" key="1">
    <citation type="submission" date="2024-01" db="EMBL/GenBank/DDBJ databases">
        <title>Complete genome of Cladobotryum mycophilum ATHUM6906.</title>
        <authorList>
            <person name="Christinaki A.C."/>
            <person name="Myridakis A.I."/>
            <person name="Kouvelis V.N."/>
        </authorList>
    </citation>
    <scope>NUCLEOTIDE SEQUENCE [LARGE SCALE GENOMIC DNA]</scope>
    <source>
        <strain evidence="1 2">ATHUM6906</strain>
    </source>
</reference>
<name>A0ABR0SNY3_9HYPO</name>
<protein>
    <submittedName>
        <fullName evidence="1">Nitrogen assimilation transcription factor nit-4-like protein</fullName>
    </submittedName>
</protein>
<dbReference type="InterPro" id="IPR053187">
    <property type="entry name" value="Notoamide_regulator"/>
</dbReference>
<dbReference type="EMBL" id="JAVFKD010000012">
    <property type="protein sequence ID" value="KAK5993798.1"/>
    <property type="molecule type" value="Genomic_DNA"/>
</dbReference>
<sequence>MRRIFAALHRSSPSESIDLLNNIRLAENVEDAISAVTPKLNPLPMISSSSEDPTDRYESKSPSARISSTLWSKQLPLSRWTSVISDDETLSHLFYLFWTWDTTLPGIIDRKMLLEDLYDAQENHGNERPLFCSKLLVNSILSVSTSFVRDGDGFDRPVPKGCAFADEAYRQLEQHMPESKITLIQGLAILSTYESNFGDRAKAAGLLENLDQLRSTPDPFETQALCQDNSQARREGRILEALDFISMVSRPVILPVPRQFRRSEDFELLGWDEDSVDDIWCPYPMSMDPQVSLFWELLNAKYELAEFASEAVSQIDLDHNSPVPDYPRAKALYSRLARWYEGVCQQWHSDASLIPSCVFLSTLFSTLAIRLLEPFTKLSFLGFGSDQTALSLSLSHGQSIVSGLLNYRTAFGMRHDYWLMNACYTAAKSLLFNYKPESGHGEALMKSLELLHDMGHYMPRANRVLLALRIWTTKARVHIPDNASTFLNAGALKAQPIVITNVRIFDGLEDNNEGRDQVHQLVFAQDIVSVVEDVAP</sequence>